<feature type="domain" description="Thymidylate synthase/dCMP hydroxymethylase" evidence="2">
    <location>
        <begin position="20"/>
        <end position="239"/>
    </location>
</feature>
<dbReference type="Gene3D" id="3.30.572.10">
    <property type="entry name" value="Thymidylate synthase/dCMP hydroxymethylase domain"/>
    <property type="match status" value="1"/>
</dbReference>
<evidence type="ECO:0000259" key="2">
    <source>
        <dbReference type="Pfam" id="PF00303"/>
    </source>
</evidence>
<proteinExistence type="predicted"/>
<sequence>MLETHNISADNIDDLVSKGCSLILNEGIDISSRAGKAKQCYNVNYTLLNPRNRVHSLRKQAKGYLCKELLAYFKGSLDVSEGLGQASKFWYSLANENGKINSNYGYYVFYEKIDYCSSQYHWVLNSFKKNKDTRRAIININQAYHKSDTKDFPCTTAILFFIKENKLFCNVFSRSTDVITGLPYDMGFFSFLHELLFQDLVEEGMSDLELGSTTMKTSFTQIYEKTLNKALGIVNTHKGEKENMPVISNAKQTLLDIYNRTSNTKVMKWIIENAR</sequence>
<evidence type="ECO:0000256" key="1">
    <source>
        <dbReference type="ARBA" id="ARBA00022679"/>
    </source>
</evidence>
<accession>A0A4S2PQC8</accession>
<dbReference type="Proteomes" id="UP000306758">
    <property type="component" value="Unassembled WGS sequence"/>
</dbReference>
<dbReference type="GO" id="GO:0016740">
    <property type="term" value="F:transferase activity"/>
    <property type="evidence" value="ECO:0007669"/>
    <property type="project" value="UniProtKB-KW"/>
</dbReference>
<dbReference type="InterPro" id="IPR023451">
    <property type="entry name" value="Thymidate_synth/dCMP_Mease_dom"/>
</dbReference>
<evidence type="ECO:0000313" key="4">
    <source>
        <dbReference type="Proteomes" id="UP000306758"/>
    </source>
</evidence>
<protein>
    <submittedName>
        <fullName evidence="3">Thymidylate synthase</fullName>
    </submittedName>
</protein>
<evidence type="ECO:0000313" key="3">
    <source>
        <dbReference type="EMBL" id="THA05920.1"/>
    </source>
</evidence>
<reference evidence="3 4" key="1">
    <citation type="journal article" date="2019" name="Vet. Microbiol.">
        <title>Development of multi locus sequence typing (MLST) of Rodentibacter pneumotropicus.</title>
        <authorList>
            <person name="Adhikary S."/>
            <person name="Bisgaard M."/>
            <person name="Boot R."/>
            <person name="Benga L."/>
            <person name="Nicklas W."/>
            <person name="Christensen H."/>
        </authorList>
    </citation>
    <scope>NUCLEOTIDE SEQUENCE [LARGE SCALE GENOMIC DNA]</scope>
    <source>
        <strain evidence="3 4">Ac84</strain>
    </source>
</reference>
<dbReference type="InterPro" id="IPR036926">
    <property type="entry name" value="Thymidate_synth/dCMP_Mease_sf"/>
</dbReference>
<name>A0A4S2PQC8_9PAST</name>
<dbReference type="EMBL" id="QXNI01000087">
    <property type="protein sequence ID" value="THA05920.1"/>
    <property type="molecule type" value="Genomic_DNA"/>
</dbReference>
<dbReference type="SUPFAM" id="SSF55831">
    <property type="entry name" value="Thymidylate synthase/dCMP hydroxymethylase"/>
    <property type="match status" value="1"/>
</dbReference>
<dbReference type="Pfam" id="PF00303">
    <property type="entry name" value="Thymidylat_synt"/>
    <property type="match status" value="1"/>
</dbReference>
<dbReference type="AlphaFoldDB" id="A0A4S2PQC8"/>
<gene>
    <name evidence="3" type="ORF">D3M78_11330</name>
</gene>
<dbReference type="RefSeq" id="WP_136124162.1">
    <property type="nucleotide sequence ID" value="NZ_QXNI01000087.1"/>
</dbReference>
<keyword evidence="1" id="KW-0808">Transferase</keyword>
<comment type="caution">
    <text evidence="3">The sequence shown here is derived from an EMBL/GenBank/DDBJ whole genome shotgun (WGS) entry which is preliminary data.</text>
</comment>
<organism evidence="3 4">
    <name type="scientific">Rodentibacter pneumotropicus</name>
    <dbReference type="NCBI Taxonomy" id="758"/>
    <lineage>
        <taxon>Bacteria</taxon>
        <taxon>Pseudomonadati</taxon>
        <taxon>Pseudomonadota</taxon>
        <taxon>Gammaproteobacteria</taxon>
        <taxon>Pasteurellales</taxon>
        <taxon>Pasteurellaceae</taxon>
        <taxon>Rodentibacter</taxon>
    </lineage>
</organism>